<feature type="region of interest" description="Disordered" evidence="1">
    <location>
        <begin position="441"/>
        <end position="463"/>
    </location>
</feature>
<evidence type="ECO:0000256" key="1">
    <source>
        <dbReference type="SAM" id="MobiDB-lite"/>
    </source>
</evidence>
<dbReference type="OMA" id="LGWNEPK"/>
<dbReference type="RefSeq" id="XP_009154268.1">
    <property type="nucleotide sequence ID" value="XM_009156020.1"/>
</dbReference>
<sequence>MPPPGYVFRDGGTTPPGEETSDKRLGHVEPAKPVTATPKAPLGQKTTTSHQLATENHEIQGAAQRAGKEDTTTNLGWQANAVNVETFVGRLPNEELWTLQMYHVKAIPESPPGGLDLNIAEEDEFSPDKLRSTLERLYMTVIVGLIAFGKHIARLRSWREPRRTAGFAAVYFLAWIFDLIMPTLFTFIIVLITVPEARTFLFPPAPLALVDHKTGGVQKPKAGVLGSHDSVTGAPEKHQGEAVEQEASNLVSGIASVAISSAAGQHDQANPDEKGGSKTLDASAPDPTKMATAAADASASAQGDTPHPAHDKTKQPMEETVWKQMRPVMHAINDVSDMWERFANALSPTPPFSHKKRYQLGAIFVPLLLISLVTRAEWVIKGTTFFGGFAFFSDPLMQRGIRLLNEKIPDWPKYLELRNTLLKGVPTNAQLTLTLLRIGEANRAPLPPPPTSNEPPPEKPAEVDKKALTDNGLDASHGEIEDAITVDKPPAGQPQTPAQAQEQVQAKAAEQEAQKKKKGGIGSKIMSAFKTTTAGGVETKLTVDSVKASLGSQSAKEKLGVLPTKDEMKAKQVEGPVEYRGRYNGRKGAVYIDSSVSPPSGNRPASPCVYFTTHLDGHESVETMPHDPDWAISIADLAEVKKIGGLGWKGKIVVGWATNREVKDGIELVTRDGRRYHVMAIKDRDALFNRLISMGQQVWESY</sequence>
<feature type="compositionally biased region" description="Basic and acidic residues" evidence="1">
    <location>
        <begin position="307"/>
        <end position="316"/>
    </location>
</feature>
<accession>H6BQJ0</accession>
<dbReference type="Pfam" id="PF11696">
    <property type="entry name" value="DUF3292"/>
    <property type="match status" value="1"/>
</dbReference>
<dbReference type="InterPro" id="IPR021709">
    <property type="entry name" value="DUF3292"/>
</dbReference>
<feature type="region of interest" description="Disordered" evidence="1">
    <location>
        <begin position="220"/>
        <end position="247"/>
    </location>
</feature>
<evidence type="ECO:0000313" key="4">
    <source>
        <dbReference type="Proteomes" id="UP000007304"/>
    </source>
</evidence>
<name>H6BQJ0_EXODN</name>
<keyword evidence="2" id="KW-0472">Membrane</keyword>
<dbReference type="OrthoDB" id="1708389at2759"/>
<feature type="transmembrane region" description="Helical" evidence="2">
    <location>
        <begin position="137"/>
        <end position="153"/>
    </location>
</feature>
<evidence type="ECO:0000313" key="3">
    <source>
        <dbReference type="EMBL" id="EHY53807.1"/>
    </source>
</evidence>
<protein>
    <submittedName>
        <fullName evidence="3">Uncharacterized protein</fullName>
    </submittedName>
</protein>
<dbReference type="STRING" id="858893.H6BQJ0"/>
<organism evidence="3 4">
    <name type="scientific">Exophiala dermatitidis (strain ATCC 34100 / CBS 525.76 / NIH/UT8656)</name>
    <name type="common">Black yeast</name>
    <name type="synonym">Wangiella dermatitidis</name>
    <dbReference type="NCBI Taxonomy" id="858893"/>
    <lineage>
        <taxon>Eukaryota</taxon>
        <taxon>Fungi</taxon>
        <taxon>Dikarya</taxon>
        <taxon>Ascomycota</taxon>
        <taxon>Pezizomycotina</taxon>
        <taxon>Eurotiomycetes</taxon>
        <taxon>Chaetothyriomycetidae</taxon>
        <taxon>Chaetothyriales</taxon>
        <taxon>Herpotrichiellaceae</taxon>
        <taxon>Exophiala</taxon>
    </lineage>
</organism>
<feature type="region of interest" description="Disordered" evidence="1">
    <location>
        <begin position="263"/>
        <end position="316"/>
    </location>
</feature>
<dbReference type="GeneID" id="20306629"/>
<dbReference type="EMBL" id="JH226131">
    <property type="protein sequence ID" value="EHY53807.1"/>
    <property type="molecule type" value="Genomic_DNA"/>
</dbReference>
<dbReference type="Proteomes" id="UP000007304">
    <property type="component" value="Unassembled WGS sequence"/>
</dbReference>
<dbReference type="PANTHER" id="PTHR38694">
    <property type="entry name" value="CONSERVED EXPRESSED PROTEIN"/>
    <property type="match status" value="1"/>
</dbReference>
<gene>
    <name evidence="3" type="ORF">HMPREF1120_01990</name>
</gene>
<evidence type="ECO:0000256" key="2">
    <source>
        <dbReference type="SAM" id="Phobius"/>
    </source>
</evidence>
<keyword evidence="2" id="KW-0812">Transmembrane</keyword>
<feature type="region of interest" description="Disordered" evidence="1">
    <location>
        <begin position="1"/>
        <end position="51"/>
    </location>
</feature>
<dbReference type="PANTHER" id="PTHR38694:SF1">
    <property type="entry name" value="PEROXIN DOMAIN-CONTAINING PROTEIN"/>
    <property type="match status" value="1"/>
</dbReference>
<feature type="compositionally biased region" description="Basic and acidic residues" evidence="1">
    <location>
        <begin position="20"/>
        <end position="30"/>
    </location>
</feature>
<feature type="compositionally biased region" description="Low complexity" evidence="1">
    <location>
        <begin position="284"/>
        <end position="301"/>
    </location>
</feature>
<keyword evidence="4" id="KW-1185">Reference proteome</keyword>
<proteinExistence type="predicted"/>
<dbReference type="eggNOG" id="ENOG502QS59">
    <property type="taxonomic scope" value="Eukaryota"/>
</dbReference>
<dbReference type="HOGENOM" id="CLU_025989_0_0_1"/>
<dbReference type="InParanoid" id="H6BQJ0"/>
<feature type="region of interest" description="Disordered" evidence="1">
    <location>
        <begin position="485"/>
        <end position="520"/>
    </location>
</feature>
<feature type="compositionally biased region" description="Low complexity" evidence="1">
    <location>
        <begin position="31"/>
        <end position="41"/>
    </location>
</feature>
<feature type="transmembrane region" description="Helical" evidence="2">
    <location>
        <begin position="165"/>
        <end position="192"/>
    </location>
</feature>
<feature type="compositionally biased region" description="Low complexity" evidence="1">
    <location>
        <begin position="489"/>
        <end position="508"/>
    </location>
</feature>
<keyword evidence="2" id="KW-1133">Transmembrane helix</keyword>
<reference evidence="3" key="1">
    <citation type="submission" date="2011-07" db="EMBL/GenBank/DDBJ databases">
        <title>The Genome Sequence of Exophiala (Wangiella) dermatitidis NIH/UT8656.</title>
        <authorList>
            <consortium name="The Broad Institute Genome Sequencing Platform"/>
            <person name="Cuomo C."/>
            <person name="Wang Z."/>
            <person name="Hunicke-Smith S."/>
            <person name="Szanislo P.J."/>
            <person name="Earl A."/>
            <person name="Young S.K."/>
            <person name="Zeng Q."/>
            <person name="Gargeya S."/>
            <person name="Fitzgerald M."/>
            <person name="Haas B."/>
            <person name="Abouelleil A."/>
            <person name="Alvarado L."/>
            <person name="Arachchi H.M."/>
            <person name="Berlin A."/>
            <person name="Brown A."/>
            <person name="Chapman S.B."/>
            <person name="Chen Z."/>
            <person name="Dunbar C."/>
            <person name="Freedman E."/>
            <person name="Gearin G."/>
            <person name="Gellesch M."/>
            <person name="Goldberg J."/>
            <person name="Griggs A."/>
            <person name="Gujja S."/>
            <person name="Heiman D."/>
            <person name="Howarth C."/>
            <person name="Larson L."/>
            <person name="Lui A."/>
            <person name="MacDonald P.J.P."/>
            <person name="Montmayeur A."/>
            <person name="Murphy C."/>
            <person name="Neiman D."/>
            <person name="Pearson M."/>
            <person name="Priest M."/>
            <person name="Roberts A."/>
            <person name="Saif S."/>
            <person name="Shea T."/>
            <person name="Shenoy N."/>
            <person name="Sisk P."/>
            <person name="Stolte C."/>
            <person name="Sykes S."/>
            <person name="Wortman J."/>
            <person name="Nusbaum C."/>
            <person name="Birren B."/>
        </authorList>
    </citation>
    <scope>NUCLEOTIDE SEQUENCE</scope>
    <source>
        <strain evidence="3">NIH/UT8656</strain>
    </source>
</reference>
<feature type="compositionally biased region" description="Pro residues" evidence="1">
    <location>
        <begin position="445"/>
        <end position="455"/>
    </location>
</feature>
<dbReference type="AlphaFoldDB" id="H6BQJ0"/>
<dbReference type="VEuPathDB" id="FungiDB:HMPREF1120_01990"/>